<dbReference type="AlphaFoldDB" id="A0A850PQK7"/>
<sequence>MTDLFWPGDHRAATLMSGRAFFDALVAVENAWLAALVEHDVAPESAAVDLTSLVRAGDEQTVAEGAEQDGNPVTGVVAMLRSRAPDDAGRWLHRGLTSQDVVDSALMLCTRDALAAVAHHLATQVRVLAGQAENHRSTALLTRTLTQPALPGTAGLKFAVWLNSVLDSAENLAALPTLPVQVGGAAGTLAAATELTGSPRRAFDLAEALADRLGLRAAYPWHTNRSTLTRTADAMVTCCDAWGRIANEVATASRPEIGELIEASGGGSSTMPHKSNPVLAVLLRRAALTAPQLGAILHAASAAQVDERADGAWHAEWDALRTLTRHTVVAASQATDLLTALRVNASNAAANLTAAQGIYSEQQTMSTLVGRAPASTYLGAGDELIDAALLRASHYLEESQ</sequence>
<evidence type="ECO:0000313" key="5">
    <source>
        <dbReference type="Proteomes" id="UP000570517"/>
    </source>
</evidence>
<reference evidence="4 5" key="1">
    <citation type="submission" date="2020-05" db="EMBL/GenBank/DDBJ databases">
        <title>Draft genome sequence of Mycobacterium hippocampi DL, isolated from European seabass, Dicentrarchus labrax, reared in fish farms.</title>
        <authorList>
            <person name="Stathopoulou P."/>
            <person name="Asimakis E."/>
            <person name="Tzokas K."/>
            <person name="Batargias C."/>
            <person name="Tsiamis G."/>
        </authorList>
    </citation>
    <scope>NUCLEOTIDE SEQUENCE [LARGE SCALE GENOMIC DNA]</scope>
    <source>
        <strain evidence="4 5">DL</strain>
    </source>
</reference>
<evidence type="ECO:0000313" key="4">
    <source>
        <dbReference type="EMBL" id="NVN52651.1"/>
    </source>
</evidence>
<feature type="domain" description="Fumarate lyase N-terminal" evidence="3">
    <location>
        <begin position="54"/>
        <end position="287"/>
    </location>
</feature>
<organism evidence="4 5">
    <name type="scientific">Mycolicibacterium hippocampi</name>
    <dbReference type="NCBI Taxonomy" id="659824"/>
    <lineage>
        <taxon>Bacteria</taxon>
        <taxon>Bacillati</taxon>
        <taxon>Actinomycetota</taxon>
        <taxon>Actinomycetes</taxon>
        <taxon>Mycobacteriales</taxon>
        <taxon>Mycobacteriaceae</taxon>
        <taxon>Mycolicibacterium</taxon>
    </lineage>
</organism>
<accession>A0A850PQK7</accession>
<protein>
    <submittedName>
        <fullName evidence="4">3-carboxy-cis,cis-muconate cycloisomerase</fullName>
        <ecNumber evidence="4">5.5.1.2</ecNumber>
    </submittedName>
</protein>
<dbReference type="Proteomes" id="UP000570517">
    <property type="component" value="Unassembled WGS sequence"/>
</dbReference>
<evidence type="ECO:0000259" key="3">
    <source>
        <dbReference type="Pfam" id="PF00206"/>
    </source>
</evidence>
<name>A0A850PQK7_9MYCO</name>
<dbReference type="RefSeq" id="WP_178360890.1">
    <property type="nucleotide sequence ID" value="NZ_JABFYL010000045.1"/>
</dbReference>
<comment type="similarity">
    <text evidence="2">Belongs to the class-II fumarase/aspartase family.</text>
</comment>
<dbReference type="EMBL" id="JABFYL010000045">
    <property type="protein sequence ID" value="NVN52651.1"/>
    <property type="molecule type" value="Genomic_DNA"/>
</dbReference>
<dbReference type="InterPro" id="IPR020557">
    <property type="entry name" value="Fumarate_lyase_CS"/>
</dbReference>
<dbReference type="PANTHER" id="PTHR43172">
    <property type="entry name" value="ADENYLOSUCCINATE LYASE"/>
    <property type="match status" value="1"/>
</dbReference>
<gene>
    <name evidence="4" type="ORF">HLY00_4360</name>
</gene>
<evidence type="ECO:0000256" key="2">
    <source>
        <dbReference type="ARBA" id="ARBA00034772"/>
    </source>
</evidence>
<dbReference type="InterPro" id="IPR000362">
    <property type="entry name" value="Fumarate_lyase_fam"/>
</dbReference>
<evidence type="ECO:0000256" key="1">
    <source>
        <dbReference type="ARBA" id="ARBA00023239"/>
    </source>
</evidence>
<dbReference type="PRINTS" id="PR00149">
    <property type="entry name" value="FUMRATELYASE"/>
</dbReference>
<dbReference type="SUPFAM" id="SSF48557">
    <property type="entry name" value="L-aspartase-like"/>
    <property type="match status" value="1"/>
</dbReference>
<dbReference type="PANTHER" id="PTHR43172:SF2">
    <property type="entry name" value="ADENYLOSUCCINATE LYASE C-TERMINAL DOMAIN-CONTAINING PROTEIN"/>
    <property type="match status" value="1"/>
</dbReference>
<dbReference type="Pfam" id="PF00206">
    <property type="entry name" value="Lyase_1"/>
    <property type="match status" value="1"/>
</dbReference>
<proteinExistence type="inferred from homology"/>
<dbReference type="InterPro" id="IPR022761">
    <property type="entry name" value="Fumarate_lyase_N"/>
</dbReference>
<dbReference type="Gene3D" id="1.20.200.10">
    <property type="entry name" value="Fumarase/aspartase (Central domain)"/>
    <property type="match status" value="1"/>
</dbReference>
<keyword evidence="5" id="KW-1185">Reference proteome</keyword>
<dbReference type="GO" id="GO:0016829">
    <property type="term" value="F:lyase activity"/>
    <property type="evidence" value="ECO:0007669"/>
    <property type="project" value="UniProtKB-KW"/>
</dbReference>
<dbReference type="InterPro" id="IPR008948">
    <property type="entry name" value="L-Aspartase-like"/>
</dbReference>
<keyword evidence="1" id="KW-0456">Lyase</keyword>
<dbReference type="EC" id="5.5.1.2" evidence="4"/>
<comment type="caution">
    <text evidence="4">The sequence shown here is derived from an EMBL/GenBank/DDBJ whole genome shotgun (WGS) entry which is preliminary data.</text>
</comment>
<keyword evidence="4" id="KW-0413">Isomerase</keyword>
<dbReference type="GO" id="GO:0047472">
    <property type="term" value="F:3-carboxy-cis,cis-muconate cycloisomerase activity"/>
    <property type="evidence" value="ECO:0007669"/>
    <property type="project" value="UniProtKB-EC"/>
</dbReference>
<dbReference type="PROSITE" id="PS00163">
    <property type="entry name" value="FUMARATE_LYASES"/>
    <property type="match status" value="1"/>
</dbReference>